<evidence type="ECO:0000259" key="1">
    <source>
        <dbReference type="Pfam" id="PF12706"/>
    </source>
</evidence>
<protein>
    <recommendedName>
        <fullName evidence="1">Metallo-beta-lactamase domain-containing protein</fullName>
    </recommendedName>
</protein>
<dbReference type="Pfam" id="PF12706">
    <property type="entry name" value="Lactamase_B_2"/>
    <property type="match status" value="1"/>
</dbReference>
<keyword evidence="3" id="KW-1185">Reference proteome</keyword>
<dbReference type="EMBL" id="JABELV010000012">
    <property type="protein sequence ID" value="KAG7571055.1"/>
    <property type="molecule type" value="Genomic_DNA"/>
</dbReference>
<dbReference type="Gene3D" id="3.60.15.10">
    <property type="entry name" value="Ribonuclease Z/Hydroxyacylglutathione hydrolase-like"/>
    <property type="match status" value="1"/>
</dbReference>
<feature type="domain" description="Metallo-beta-lactamase" evidence="1">
    <location>
        <begin position="69"/>
        <end position="142"/>
    </location>
</feature>
<dbReference type="InterPro" id="IPR001279">
    <property type="entry name" value="Metallo-B-lactamas"/>
</dbReference>
<dbReference type="AlphaFoldDB" id="A0A8K0JS08"/>
<evidence type="ECO:0000313" key="2">
    <source>
        <dbReference type="EMBL" id="KAG7571055.1"/>
    </source>
</evidence>
<reference evidence="2" key="1">
    <citation type="submission" date="2020-04" db="EMBL/GenBank/DDBJ databases">
        <title>Analysis of mating type loci in Filobasidium floriforme.</title>
        <authorList>
            <person name="Nowrousian M."/>
        </authorList>
    </citation>
    <scope>NUCLEOTIDE SEQUENCE</scope>
    <source>
        <strain evidence="2">CBS 6242</strain>
    </source>
</reference>
<gene>
    <name evidence="2" type="ORF">FFLO_01019</name>
</gene>
<dbReference type="PANTHER" id="PTHR42663">
    <property type="entry name" value="HYDROLASE C777.06C-RELATED-RELATED"/>
    <property type="match status" value="1"/>
</dbReference>
<accession>A0A8K0JS08</accession>
<dbReference type="InterPro" id="IPR036866">
    <property type="entry name" value="RibonucZ/Hydroxyglut_hydro"/>
</dbReference>
<dbReference type="SUPFAM" id="SSF56281">
    <property type="entry name" value="Metallo-hydrolase/oxidoreductase"/>
    <property type="match status" value="1"/>
</dbReference>
<proteinExistence type="predicted"/>
<organism evidence="2 3">
    <name type="scientific">Filobasidium floriforme</name>
    <dbReference type="NCBI Taxonomy" id="5210"/>
    <lineage>
        <taxon>Eukaryota</taxon>
        <taxon>Fungi</taxon>
        <taxon>Dikarya</taxon>
        <taxon>Basidiomycota</taxon>
        <taxon>Agaricomycotina</taxon>
        <taxon>Tremellomycetes</taxon>
        <taxon>Filobasidiales</taxon>
        <taxon>Filobasidiaceae</taxon>
        <taxon>Filobasidium</taxon>
    </lineage>
</organism>
<evidence type="ECO:0000313" key="3">
    <source>
        <dbReference type="Proteomes" id="UP000812966"/>
    </source>
</evidence>
<name>A0A8K0JS08_9TREE</name>
<dbReference type="PANTHER" id="PTHR42663:SF6">
    <property type="entry name" value="HYDROLASE C777.06C-RELATED"/>
    <property type="match status" value="1"/>
</dbReference>
<comment type="caution">
    <text evidence="2">The sequence shown here is derived from an EMBL/GenBank/DDBJ whole genome shotgun (WGS) entry which is preliminary data.</text>
</comment>
<sequence length="143" mass="15593">MSSTLDLLFLGSGASAPVPELRCLVRPKKSPLGPCNVCLEAQSNPVSKNIRGCTSGVIVKQWDDGRRSTILIDSGKTFLSSAVKQLPRNDISRVDAVFLSHIHADATQGLDDLRMFTLANEIQTSIDVYADRATYDAVARRYP</sequence>
<dbReference type="Proteomes" id="UP000812966">
    <property type="component" value="Unassembled WGS sequence"/>
</dbReference>